<dbReference type="RefSeq" id="WP_111222765.1">
    <property type="nucleotide sequence ID" value="NZ_CP117255.1"/>
</dbReference>
<dbReference type="Pfam" id="PF04954">
    <property type="entry name" value="SIP"/>
    <property type="match status" value="1"/>
</dbReference>
<reference evidence="3 4" key="1">
    <citation type="journal article" date="2018" name="Sci. Rep.">
        <title>Rhizobium tumorigenes sp. nov., a novel plant tumorigenic bacterium isolated from cane gall tumors on thornless blackberry.</title>
        <authorList>
            <person name="Kuzmanovi N."/>
            <person name="Smalla K."/>
            <person name="Gronow S."/>
            <person name="PuBawska J."/>
        </authorList>
    </citation>
    <scope>NUCLEOTIDE SEQUENCE [LARGE SCALE GENOMIC DNA]</scope>
    <source>
        <strain evidence="3 4">1078</strain>
    </source>
</reference>
<dbReference type="InterPro" id="IPR017927">
    <property type="entry name" value="FAD-bd_FR_type"/>
</dbReference>
<evidence type="ECO:0000313" key="3">
    <source>
        <dbReference type="EMBL" id="WFR94123.1"/>
    </source>
</evidence>
<evidence type="ECO:0000313" key="4">
    <source>
        <dbReference type="Proteomes" id="UP000249499"/>
    </source>
</evidence>
<feature type="domain" description="FAD-binding FR-type" evidence="2">
    <location>
        <begin position="14"/>
        <end position="138"/>
    </location>
</feature>
<dbReference type="InterPro" id="IPR039261">
    <property type="entry name" value="FNR_nucleotide-bd"/>
</dbReference>
<comment type="similarity">
    <text evidence="1">Belongs to the SIP oxidoreductase family.</text>
</comment>
<dbReference type="GO" id="GO:0016491">
    <property type="term" value="F:oxidoreductase activity"/>
    <property type="evidence" value="ECO:0007669"/>
    <property type="project" value="InterPro"/>
</dbReference>
<keyword evidence="4" id="KW-1185">Reference proteome</keyword>
<dbReference type="Gene3D" id="3.40.50.80">
    <property type="entry name" value="Nucleotide-binding domain of ferredoxin-NADP reductase (FNR) module"/>
    <property type="match status" value="1"/>
</dbReference>
<dbReference type="EMBL" id="CP117255">
    <property type="protein sequence ID" value="WFR94123.1"/>
    <property type="molecule type" value="Genomic_DNA"/>
</dbReference>
<proteinExistence type="inferred from homology"/>
<evidence type="ECO:0000259" key="2">
    <source>
        <dbReference type="PROSITE" id="PS51384"/>
    </source>
</evidence>
<dbReference type="InterPro" id="IPR039374">
    <property type="entry name" value="SIP_fam"/>
</dbReference>
<protein>
    <submittedName>
        <fullName evidence="3">Siderophore-interacting protein</fullName>
    </submittedName>
</protein>
<dbReference type="Gene3D" id="2.40.30.10">
    <property type="entry name" value="Translation factors"/>
    <property type="match status" value="1"/>
</dbReference>
<evidence type="ECO:0000256" key="1">
    <source>
        <dbReference type="ARBA" id="ARBA00035644"/>
    </source>
</evidence>
<dbReference type="Proteomes" id="UP000249499">
    <property type="component" value="Chromosome"/>
</dbReference>
<dbReference type="AlphaFoldDB" id="A0AAF1K255"/>
<dbReference type="Pfam" id="PF08021">
    <property type="entry name" value="FAD_binding_9"/>
    <property type="match status" value="1"/>
</dbReference>
<sequence length="270" mass="29346">MTEKHAIGRVRHELRRRLLTVRSTERLTPNMLRITLGGEDLAGFVSAGYDDHVKLCFPKPGEELPVWPAIGPDATPLAEGVVASPVRDFTPRRYDAERQELTIDFAVHEAGPASDWAVNAVPGSRLGVGGPRGSFLVTDDFDWYLLVGDETALPAIGRRLEELRTGARAIVIAAVTGPAEEQAFASSADLDIRWLHRPLTAASDTAAWLAALSDLTLPDGDGYVWIAGETDVAKALRKVLVEQRGVPRGWIKSAGYWRHGSAGFHESHGD</sequence>
<dbReference type="InterPro" id="IPR007037">
    <property type="entry name" value="SIP_rossman_dom"/>
</dbReference>
<dbReference type="PANTHER" id="PTHR30157:SF0">
    <property type="entry name" value="NADPH-DEPENDENT FERRIC-CHELATE REDUCTASE"/>
    <property type="match status" value="1"/>
</dbReference>
<gene>
    <name evidence="3" type="ORF">PR017_09705</name>
</gene>
<dbReference type="InterPro" id="IPR013113">
    <property type="entry name" value="SIP_FAD-bd"/>
</dbReference>
<dbReference type="PROSITE" id="PS51384">
    <property type="entry name" value="FAD_FR"/>
    <property type="match status" value="1"/>
</dbReference>
<organism evidence="3 4">
    <name type="scientific">Rhizobium tumorigenes</name>
    <dbReference type="NCBI Taxonomy" id="2041385"/>
    <lineage>
        <taxon>Bacteria</taxon>
        <taxon>Pseudomonadati</taxon>
        <taxon>Pseudomonadota</taxon>
        <taxon>Alphaproteobacteria</taxon>
        <taxon>Hyphomicrobiales</taxon>
        <taxon>Rhizobiaceae</taxon>
        <taxon>Rhizobium/Agrobacterium group</taxon>
        <taxon>Rhizobium</taxon>
    </lineage>
</organism>
<dbReference type="KEGG" id="rtu:PR017_09705"/>
<reference evidence="4" key="2">
    <citation type="journal article" date="2023" name="MicrobiologyOpen">
        <title>Genomics of the tumorigenes clade of the family Rhizobiaceae and description of Rhizobium rhododendri sp. nov.</title>
        <authorList>
            <person name="Kuzmanovic N."/>
            <person name="diCenzo G.C."/>
            <person name="Bunk B."/>
            <person name="Sproeer C."/>
            <person name="Fruehling A."/>
            <person name="Neumann-Schaal M."/>
            <person name="Overmann J."/>
            <person name="Smalla K."/>
        </authorList>
    </citation>
    <scope>NUCLEOTIDE SEQUENCE [LARGE SCALE GENOMIC DNA]</scope>
    <source>
        <strain evidence="4">1078</strain>
    </source>
</reference>
<accession>A0AAF1K255</accession>
<dbReference type="CDD" id="cd06193">
    <property type="entry name" value="siderophore_interacting"/>
    <property type="match status" value="1"/>
</dbReference>
<dbReference type="PANTHER" id="PTHR30157">
    <property type="entry name" value="FERRIC REDUCTASE, NADPH-DEPENDENT"/>
    <property type="match status" value="1"/>
</dbReference>
<dbReference type="InterPro" id="IPR017938">
    <property type="entry name" value="Riboflavin_synthase-like_b-brl"/>
</dbReference>
<name>A0AAF1K255_9HYPH</name>
<dbReference type="SUPFAM" id="SSF63380">
    <property type="entry name" value="Riboflavin synthase domain-like"/>
    <property type="match status" value="1"/>
</dbReference>